<organism evidence="2 3">
    <name type="scientific">Alkalisalibacterium limincola</name>
    <dbReference type="NCBI Taxonomy" id="2699169"/>
    <lineage>
        <taxon>Bacteria</taxon>
        <taxon>Pseudomonadati</taxon>
        <taxon>Pseudomonadota</taxon>
        <taxon>Gammaproteobacteria</taxon>
        <taxon>Lysobacterales</taxon>
        <taxon>Lysobacteraceae</taxon>
        <taxon>Alkalisalibacterium</taxon>
    </lineage>
</organism>
<reference evidence="2 3" key="1">
    <citation type="submission" date="2019-08" db="EMBL/GenBank/DDBJ databases">
        <authorList>
            <person name="Karlyshev A.V."/>
        </authorList>
    </citation>
    <scope>NUCLEOTIDE SEQUENCE [LARGE SCALE GENOMIC DNA]</scope>
    <source>
        <strain evidence="2 3">Alg18-2.2</strain>
    </source>
</reference>
<evidence type="ECO:0000256" key="1">
    <source>
        <dbReference type="SAM" id="Phobius"/>
    </source>
</evidence>
<dbReference type="RefSeq" id="WP_147891454.1">
    <property type="nucleotide sequence ID" value="NZ_VRTS01000004.1"/>
</dbReference>
<gene>
    <name evidence="2" type="ORF">FU658_07125</name>
</gene>
<evidence type="ECO:0000313" key="2">
    <source>
        <dbReference type="EMBL" id="TXK62532.1"/>
    </source>
</evidence>
<dbReference type="OrthoDB" id="9790409at2"/>
<dbReference type="Pfam" id="PF20398">
    <property type="entry name" value="DUF6691"/>
    <property type="match status" value="1"/>
</dbReference>
<feature type="transmembrane region" description="Helical" evidence="1">
    <location>
        <begin position="84"/>
        <end position="104"/>
    </location>
</feature>
<proteinExistence type="predicted"/>
<keyword evidence="1" id="KW-0472">Membrane</keyword>
<accession>A0A5C8KP34</accession>
<evidence type="ECO:0000313" key="3">
    <source>
        <dbReference type="Proteomes" id="UP000321248"/>
    </source>
</evidence>
<dbReference type="Proteomes" id="UP000321248">
    <property type="component" value="Unassembled WGS sequence"/>
</dbReference>
<keyword evidence="1" id="KW-0812">Transmembrane</keyword>
<dbReference type="InterPro" id="IPR046513">
    <property type="entry name" value="DUF6691"/>
</dbReference>
<protein>
    <submittedName>
        <fullName evidence="2">YeeE/YedE family protein</fullName>
    </submittedName>
</protein>
<sequence length="143" mass="14950">MNRALIPLAAFVSGLVFGLGLAVARMTQPEKVLNFLDVFGSWDPSLGLVMAGALAVAVPGYAWVRRRGSPVLAEALQLPEKDTITLPLLLGAALFGMGWGLAGYCPGPAVAGLGRIAAESLWFVPAMIAGMLASDLFRPRSGR</sequence>
<name>A0A5C8KP34_9GAMM</name>
<comment type="caution">
    <text evidence="2">The sequence shown here is derived from an EMBL/GenBank/DDBJ whole genome shotgun (WGS) entry which is preliminary data.</text>
</comment>
<keyword evidence="1" id="KW-1133">Transmembrane helix</keyword>
<dbReference type="EMBL" id="VRTS01000004">
    <property type="protein sequence ID" value="TXK62532.1"/>
    <property type="molecule type" value="Genomic_DNA"/>
</dbReference>
<feature type="transmembrane region" description="Helical" evidence="1">
    <location>
        <begin position="46"/>
        <end position="64"/>
    </location>
</feature>
<feature type="transmembrane region" description="Helical" evidence="1">
    <location>
        <begin position="116"/>
        <end position="137"/>
    </location>
</feature>
<keyword evidence="3" id="KW-1185">Reference proteome</keyword>
<dbReference type="AlphaFoldDB" id="A0A5C8KP34"/>